<feature type="chain" id="PRO_5021729456" evidence="1">
    <location>
        <begin position="24"/>
        <end position="238"/>
    </location>
</feature>
<feature type="signal peptide" evidence="1">
    <location>
        <begin position="1"/>
        <end position="23"/>
    </location>
</feature>
<gene>
    <name evidence="3" type="ORF">IQ10_02213</name>
</gene>
<dbReference type="OrthoDB" id="9783299at2"/>
<feature type="domain" description="DUF4397" evidence="2">
    <location>
        <begin position="29"/>
        <end position="142"/>
    </location>
</feature>
<dbReference type="Pfam" id="PF14344">
    <property type="entry name" value="DUF4397"/>
    <property type="match status" value="1"/>
</dbReference>
<dbReference type="Proteomes" id="UP000315711">
    <property type="component" value="Unassembled WGS sequence"/>
</dbReference>
<accession>A0A562QHV1</accession>
<evidence type="ECO:0000313" key="4">
    <source>
        <dbReference type="Proteomes" id="UP000315711"/>
    </source>
</evidence>
<keyword evidence="4" id="KW-1185">Reference proteome</keyword>
<evidence type="ECO:0000256" key="1">
    <source>
        <dbReference type="SAM" id="SignalP"/>
    </source>
</evidence>
<dbReference type="AlphaFoldDB" id="A0A562QHV1"/>
<reference evidence="3 4" key="1">
    <citation type="journal article" date="2015" name="Stand. Genomic Sci.">
        <title>Genomic Encyclopedia of Bacterial and Archaeal Type Strains, Phase III: the genomes of soil and plant-associated and newly described type strains.</title>
        <authorList>
            <person name="Whitman W.B."/>
            <person name="Woyke T."/>
            <person name="Klenk H.P."/>
            <person name="Zhou Y."/>
            <person name="Lilburn T.G."/>
            <person name="Beck B.J."/>
            <person name="De Vos P."/>
            <person name="Vandamme P."/>
            <person name="Eisen J.A."/>
            <person name="Garrity G."/>
            <person name="Hugenholtz P."/>
            <person name="Kyrpides N.C."/>
        </authorList>
    </citation>
    <scope>NUCLEOTIDE SEQUENCE [LARGE SCALE GENOMIC DNA]</scope>
    <source>
        <strain evidence="3 4">CGMCC 1.10116</strain>
    </source>
</reference>
<sequence>MKKIISLSLFFLLMISFAGLTSAQESMDAMVRIVHATPDAPAVDIYVDQVLLLEALEYTDVSEYIELPSGKHDIEIFPRGDRDTSLAEEEITVEAGEKYTVAAIGEVESITLAAMVDDQTLAEGKTKIRVAHFSPDTPDVYISTLAGDLLFQNVTYANTSDYVEINPSTYDLVITEAQSDEIVTELSGLALKEGTVYTALAVGLLNGSPEFDILLLTDQMPTPENLPKTGLGGASEIR</sequence>
<name>A0A562QHV1_9BACI</name>
<dbReference type="EMBL" id="VLKZ01000005">
    <property type="protein sequence ID" value="TWI56319.1"/>
    <property type="molecule type" value="Genomic_DNA"/>
</dbReference>
<evidence type="ECO:0000313" key="3">
    <source>
        <dbReference type="EMBL" id="TWI56319.1"/>
    </source>
</evidence>
<dbReference type="InterPro" id="IPR025510">
    <property type="entry name" value="DUF4397"/>
</dbReference>
<proteinExistence type="predicted"/>
<dbReference type="RefSeq" id="WP_144450516.1">
    <property type="nucleotide sequence ID" value="NZ_VLKZ01000005.1"/>
</dbReference>
<protein>
    <submittedName>
        <fullName evidence="3">Uncharacterized protein DUF4397</fullName>
    </submittedName>
</protein>
<organism evidence="3 4">
    <name type="scientific">Halalkalibacter nanhaiisediminis</name>
    <dbReference type="NCBI Taxonomy" id="688079"/>
    <lineage>
        <taxon>Bacteria</taxon>
        <taxon>Bacillati</taxon>
        <taxon>Bacillota</taxon>
        <taxon>Bacilli</taxon>
        <taxon>Bacillales</taxon>
        <taxon>Bacillaceae</taxon>
        <taxon>Halalkalibacter</taxon>
    </lineage>
</organism>
<comment type="caution">
    <text evidence="3">The sequence shown here is derived from an EMBL/GenBank/DDBJ whole genome shotgun (WGS) entry which is preliminary data.</text>
</comment>
<evidence type="ECO:0000259" key="2">
    <source>
        <dbReference type="Pfam" id="PF14344"/>
    </source>
</evidence>
<keyword evidence="1" id="KW-0732">Signal</keyword>